<dbReference type="AlphaFoldDB" id="A0A1Y1SGD3"/>
<dbReference type="SUPFAM" id="SSF103647">
    <property type="entry name" value="TSP type-3 repeat"/>
    <property type="match status" value="1"/>
</dbReference>
<gene>
    <name evidence="7" type="ORF">ATO7_00860</name>
</gene>
<feature type="chain" id="PRO_5012598398" evidence="5">
    <location>
        <begin position="20"/>
        <end position="364"/>
    </location>
</feature>
<evidence type="ECO:0000256" key="4">
    <source>
        <dbReference type="PROSITE-ProRule" id="PRU00473"/>
    </source>
</evidence>
<feature type="domain" description="OmpA-like" evidence="6">
    <location>
        <begin position="251"/>
        <end position="364"/>
    </location>
</feature>
<evidence type="ECO:0000313" key="8">
    <source>
        <dbReference type="Proteomes" id="UP000192342"/>
    </source>
</evidence>
<name>A0A1Y1SGD3_9GAMM</name>
<evidence type="ECO:0000256" key="3">
    <source>
        <dbReference type="ARBA" id="ARBA00023237"/>
    </source>
</evidence>
<comment type="subcellular location">
    <subcellularLocation>
        <location evidence="1">Cell outer membrane</location>
    </subcellularLocation>
</comment>
<dbReference type="Pfam" id="PF00691">
    <property type="entry name" value="OmpA"/>
    <property type="match status" value="1"/>
</dbReference>
<organism evidence="7 8">
    <name type="scientific">Oceanococcus atlanticus</name>
    <dbReference type="NCBI Taxonomy" id="1317117"/>
    <lineage>
        <taxon>Bacteria</taxon>
        <taxon>Pseudomonadati</taxon>
        <taxon>Pseudomonadota</taxon>
        <taxon>Gammaproteobacteria</taxon>
        <taxon>Chromatiales</taxon>
        <taxon>Oceanococcaceae</taxon>
        <taxon>Oceanococcus</taxon>
    </lineage>
</organism>
<evidence type="ECO:0000256" key="5">
    <source>
        <dbReference type="SAM" id="SignalP"/>
    </source>
</evidence>
<reference evidence="7 8" key="1">
    <citation type="submission" date="2013-04" db="EMBL/GenBank/DDBJ databases">
        <title>Oceanococcus atlanticus 22II-S10r2 Genome Sequencing.</title>
        <authorList>
            <person name="Lai Q."/>
            <person name="Li G."/>
            <person name="Shao Z."/>
        </authorList>
    </citation>
    <scope>NUCLEOTIDE SEQUENCE [LARGE SCALE GENOMIC DNA]</scope>
    <source>
        <strain evidence="7 8">22II-S10r2</strain>
    </source>
</reference>
<evidence type="ECO:0000259" key="6">
    <source>
        <dbReference type="PROSITE" id="PS51123"/>
    </source>
</evidence>
<dbReference type="OrthoDB" id="9782229at2"/>
<dbReference type="Proteomes" id="UP000192342">
    <property type="component" value="Unassembled WGS sequence"/>
</dbReference>
<sequence length="364" mass="38188">MRILLSVALFGGVVGQAVAGNYDDRLYISPSASYVITDAGRGEDEDVGYSLTLGMPVSESRNYELDLGYAGLGDTDLYNLNVNMLTFFDPNTPGLFTLLSGGVLHADGGPGDDYFSANLAGGIGAMIPAFYGSVRLEALLRADLHFNEDAGLGGKKAFAEPVFRLGYSIPLGAKPQAAAPQGDNVAVVDPMGADSDSDGVNDDADLCPGTPLGTVVDATGCAVGNNAGSVTPGDCRQPRLDEAVDEYGCAVDRSVILNDVNFEFDSDVLTGQAESVLDDVAQVISTMPDATIEIAGHTSDEGDEYYNIDLSQRRAQAVREYLINAGVSAAQLAAKGYGDNAPLKPNTTIGGRRENRRVEVRVVQ</sequence>
<dbReference type="GO" id="GO:0009279">
    <property type="term" value="C:cell outer membrane"/>
    <property type="evidence" value="ECO:0007669"/>
    <property type="project" value="UniProtKB-SubCell"/>
</dbReference>
<comment type="caution">
    <text evidence="7">The sequence shown here is derived from an EMBL/GenBank/DDBJ whole genome shotgun (WGS) entry which is preliminary data.</text>
</comment>
<dbReference type="InterPro" id="IPR036737">
    <property type="entry name" value="OmpA-like_sf"/>
</dbReference>
<keyword evidence="3" id="KW-0998">Cell outer membrane</keyword>
<dbReference type="STRING" id="1317117.ATO7_00860"/>
<dbReference type="GO" id="GO:0005509">
    <property type="term" value="F:calcium ion binding"/>
    <property type="evidence" value="ECO:0007669"/>
    <property type="project" value="InterPro"/>
</dbReference>
<accession>A0A1Y1SGD3</accession>
<dbReference type="InterPro" id="IPR006665">
    <property type="entry name" value="OmpA-like"/>
</dbReference>
<dbReference type="PANTHER" id="PTHR30329:SF21">
    <property type="entry name" value="LIPOPROTEIN YIAD-RELATED"/>
    <property type="match status" value="1"/>
</dbReference>
<keyword evidence="5" id="KW-0732">Signal</keyword>
<dbReference type="Gene3D" id="3.30.1330.60">
    <property type="entry name" value="OmpA-like domain"/>
    <property type="match status" value="1"/>
</dbReference>
<dbReference type="EMBL" id="AQQV01000001">
    <property type="protein sequence ID" value="ORE88381.1"/>
    <property type="molecule type" value="Genomic_DNA"/>
</dbReference>
<keyword evidence="8" id="KW-1185">Reference proteome</keyword>
<dbReference type="InterPro" id="IPR028974">
    <property type="entry name" value="TSP_type-3_rpt"/>
</dbReference>
<evidence type="ECO:0000313" key="7">
    <source>
        <dbReference type="EMBL" id="ORE88381.1"/>
    </source>
</evidence>
<evidence type="ECO:0000256" key="1">
    <source>
        <dbReference type="ARBA" id="ARBA00004442"/>
    </source>
</evidence>
<dbReference type="InterPro" id="IPR050330">
    <property type="entry name" value="Bact_OuterMem_StrucFunc"/>
</dbReference>
<proteinExistence type="predicted"/>
<dbReference type="SUPFAM" id="SSF103088">
    <property type="entry name" value="OmpA-like"/>
    <property type="match status" value="1"/>
</dbReference>
<feature type="signal peptide" evidence="5">
    <location>
        <begin position="1"/>
        <end position="19"/>
    </location>
</feature>
<keyword evidence="2 4" id="KW-0472">Membrane</keyword>
<dbReference type="PANTHER" id="PTHR30329">
    <property type="entry name" value="STATOR ELEMENT OF FLAGELLAR MOTOR COMPLEX"/>
    <property type="match status" value="1"/>
</dbReference>
<dbReference type="PROSITE" id="PS51123">
    <property type="entry name" value="OMPA_2"/>
    <property type="match status" value="1"/>
</dbReference>
<dbReference type="CDD" id="cd07185">
    <property type="entry name" value="OmpA_C-like"/>
    <property type="match status" value="1"/>
</dbReference>
<evidence type="ECO:0000256" key="2">
    <source>
        <dbReference type="ARBA" id="ARBA00023136"/>
    </source>
</evidence>
<dbReference type="InterPro" id="IPR006664">
    <property type="entry name" value="OMP_bac"/>
</dbReference>
<dbReference type="RefSeq" id="WP_083559029.1">
    <property type="nucleotide sequence ID" value="NZ_AQQV01000001.1"/>
</dbReference>
<dbReference type="PRINTS" id="PR01021">
    <property type="entry name" value="OMPADOMAIN"/>
</dbReference>
<protein>
    <submittedName>
        <fullName evidence="7">OmpA/MotB domain-containing protein</fullName>
    </submittedName>
</protein>